<proteinExistence type="predicted"/>
<dbReference type="Pfam" id="PF00795">
    <property type="entry name" value="CN_hydrolase"/>
    <property type="match status" value="1"/>
</dbReference>
<dbReference type="InterPro" id="IPR003010">
    <property type="entry name" value="C-N_Hydrolase"/>
</dbReference>
<dbReference type="Gene3D" id="3.60.110.10">
    <property type="entry name" value="Carbon-nitrogen hydrolase"/>
    <property type="match status" value="1"/>
</dbReference>
<organism evidence="3 4">
    <name type="scientific">Pseudomonas abietaniphila</name>
    <dbReference type="NCBI Taxonomy" id="89065"/>
    <lineage>
        <taxon>Bacteria</taxon>
        <taxon>Pseudomonadati</taxon>
        <taxon>Pseudomonadota</taxon>
        <taxon>Gammaproteobacteria</taxon>
        <taxon>Pseudomonadales</taxon>
        <taxon>Pseudomonadaceae</taxon>
        <taxon>Pseudomonas</taxon>
    </lineage>
</organism>
<dbReference type="AlphaFoldDB" id="A0A1G7RFG5"/>
<dbReference type="Proteomes" id="UP000182894">
    <property type="component" value="Unassembled WGS sequence"/>
</dbReference>
<gene>
    <name evidence="3" type="ORF">SAMN05216605_101131</name>
</gene>
<evidence type="ECO:0000313" key="3">
    <source>
        <dbReference type="EMBL" id="SDG09498.1"/>
    </source>
</evidence>
<dbReference type="STRING" id="89065.SAMN05216605_101131"/>
<dbReference type="InterPro" id="IPR036526">
    <property type="entry name" value="C-N_Hydrolase_sf"/>
</dbReference>
<dbReference type="PANTHER" id="PTHR43674:SF16">
    <property type="entry name" value="CARBON-NITROGEN FAMILY, PUTATIVE (AFU_ORTHOLOGUE AFUA_5G02350)-RELATED"/>
    <property type="match status" value="1"/>
</dbReference>
<feature type="domain" description="CN hydrolase" evidence="2">
    <location>
        <begin position="1"/>
        <end position="236"/>
    </location>
</feature>
<dbReference type="GO" id="GO:0016811">
    <property type="term" value="F:hydrolase activity, acting on carbon-nitrogen (but not peptide) bonds, in linear amides"/>
    <property type="evidence" value="ECO:0007669"/>
    <property type="project" value="TreeGrafter"/>
</dbReference>
<evidence type="ECO:0000259" key="2">
    <source>
        <dbReference type="PROSITE" id="PS50263"/>
    </source>
</evidence>
<accession>A0A1G7RFG5</accession>
<dbReference type="RefSeq" id="WP_074749479.1">
    <property type="nucleotide sequence ID" value="NZ_FNCO01000001.1"/>
</dbReference>
<dbReference type="InterPro" id="IPR044083">
    <property type="entry name" value="RamA-like"/>
</dbReference>
<dbReference type="OrthoDB" id="9803803at2"/>
<dbReference type="InterPro" id="IPR050345">
    <property type="entry name" value="Aliph_Amidase/BUP"/>
</dbReference>
<protein>
    <submittedName>
        <fullName evidence="3">(R)-amidase</fullName>
    </submittedName>
</protein>
<dbReference type="PROSITE" id="PS50263">
    <property type="entry name" value="CN_HYDROLASE"/>
    <property type="match status" value="1"/>
</dbReference>
<keyword evidence="1" id="KW-0378">Hydrolase</keyword>
<evidence type="ECO:0000256" key="1">
    <source>
        <dbReference type="ARBA" id="ARBA00022801"/>
    </source>
</evidence>
<evidence type="ECO:0000313" key="4">
    <source>
        <dbReference type="Proteomes" id="UP000182894"/>
    </source>
</evidence>
<reference evidence="4" key="1">
    <citation type="submission" date="2016-10" db="EMBL/GenBank/DDBJ databases">
        <authorList>
            <person name="Varghese N."/>
            <person name="Submissions S."/>
        </authorList>
    </citation>
    <scope>NUCLEOTIDE SEQUENCE [LARGE SCALE GENOMIC DNA]</scope>
    <source>
        <strain evidence="4">ATCC 700689</strain>
    </source>
</reference>
<dbReference type="CDD" id="cd07576">
    <property type="entry name" value="R-amidase_like"/>
    <property type="match status" value="1"/>
</dbReference>
<name>A0A1G7RFG5_9PSED</name>
<sequence length="275" mass="30313">MNILLAQMPIADAQVELNLSNMLSMIRNAPLDTDLIVFPETTLSGFPTPDQVQTTGLTTHSKPVRLIQDAARKRSIAVAFGFCEVADEGAFNTALLIDGSGRIALKYRKTHLWPDTDWGVFNAGSHYAVCEIASLRVGMLICYDIEFPETARALALLEADLILVLDGNMIPYGPVHRRAVITRAMENQCFAVLVNRIGEGKGLSFPGESVAVDPFGTVLVESTDGHPVRVTLDRERVEQSRKIYRYLRDRREVPLRVERGSSEDGIANTVSFIPG</sequence>
<dbReference type="PANTHER" id="PTHR43674">
    <property type="entry name" value="NITRILASE C965.09-RELATED"/>
    <property type="match status" value="1"/>
</dbReference>
<dbReference type="EMBL" id="FNCO01000001">
    <property type="protein sequence ID" value="SDG09498.1"/>
    <property type="molecule type" value="Genomic_DNA"/>
</dbReference>
<dbReference type="SUPFAM" id="SSF56317">
    <property type="entry name" value="Carbon-nitrogen hydrolase"/>
    <property type="match status" value="1"/>
</dbReference>
<keyword evidence="4" id="KW-1185">Reference proteome</keyword>